<proteinExistence type="predicted"/>
<dbReference type="AlphaFoldDB" id="A0A8J8T659"/>
<accession>A0A8J8T659</accession>
<protein>
    <submittedName>
        <fullName evidence="2">Uncharacterized protein</fullName>
    </submittedName>
</protein>
<feature type="compositionally biased region" description="Polar residues" evidence="1">
    <location>
        <begin position="361"/>
        <end position="373"/>
    </location>
</feature>
<gene>
    <name evidence="2" type="ORF">FGO68_gene8091</name>
</gene>
<evidence type="ECO:0000256" key="1">
    <source>
        <dbReference type="SAM" id="MobiDB-lite"/>
    </source>
</evidence>
<name>A0A8J8T659_HALGN</name>
<feature type="compositionally biased region" description="Polar residues" evidence="1">
    <location>
        <begin position="236"/>
        <end position="245"/>
    </location>
</feature>
<keyword evidence="3" id="KW-1185">Reference proteome</keyword>
<evidence type="ECO:0000313" key="2">
    <source>
        <dbReference type="EMBL" id="TNV83779.1"/>
    </source>
</evidence>
<dbReference type="EMBL" id="RRYP01003462">
    <property type="protein sequence ID" value="TNV83779.1"/>
    <property type="molecule type" value="Genomic_DNA"/>
</dbReference>
<reference evidence="2" key="1">
    <citation type="submission" date="2019-06" db="EMBL/GenBank/DDBJ databases">
        <authorList>
            <person name="Zheng W."/>
        </authorList>
    </citation>
    <scope>NUCLEOTIDE SEQUENCE</scope>
    <source>
        <strain evidence="2">QDHG01</strain>
    </source>
</reference>
<feature type="region of interest" description="Disordered" evidence="1">
    <location>
        <begin position="345"/>
        <end position="383"/>
    </location>
</feature>
<sequence>MAVPYHSKWIPIIGNLTSYFLKREVLALSLSLEPNLVWSGEKKKTTSKGQWMTCSNLEESMERMERVLRHQLSLKICRLRVPITAQHDRALQPSTNLNIAAGPFSASRLGNYGQEPVKDYQQSVNTPKIPLGSHMQSQLGKTGQQLMFDKQYSTALLNIGSPSKDMGKARSFNANGGTALNSPHSTNSAVNGGSFKGIQVLKSGAIDQASLVSGRDDGIRATDSETGLTSPKIGNLGNNASSPPSQREAVQFQTISGIPSSVGGKKNIPLQDEEDEFEFLLQESFERKQAQKDKSSRSAMGNKTMIGMDLDQSHAQRNIHRIIEEPHQTTEYDVDDLINELSGNKTSAQKRAEAAAAAQVGQPSQRSNNSGYSQPHRLATPTPQLNTQLSSKAQQEIYNKINNEVSESFSAEIVSKFLIQMKNKYLTSLTPRQGER</sequence>
<comment type="caution">
    <text evidence="2">The sequence shown here is derived from an EMBL/GenBank/DDBJ whole genome shotgun (WGS) entry which is preliminary data.</text>
</comment>
<organism evidence="2 3">
    <name type="scientific">Halteria grandinella</name>
    <dbReference type="NCBI Taxonomy" id="5974"/>
    <lineage>
        <taxon>Eukaryota</taxon>
        <taxon>Sar</taxon>
        <taxon>Alveolata</taxon>
        <taxon>Ciliophora</taxon>
        <taxon>Intramacronucleata</taxon>
        <taxon>Spirotrichea</taxon>
        <taxon>Stichotrichia</taxon>
        <taxon>Sporadotrichida</taxon>
        <taxon>Halteriidae</taxon>
        <taxon>Halteria</taxon>
    </lineage>
</organism>
<feature type="region of interest" description="Disordered" evidence="1">
    <location>
        <begin position="217"/>
        <end position="247"/>
    </location>
</feature>
<dbReference type="Proteomes" id="UP000785679">
    <property type="component" value="Unassembled WGS sequence"/>
</dbReference>
<evidence type="ECO:0000313" key="3">
    <source>
        <dbReference type="Proteomes" id="UP000785679"/>
    </source>
</evidence>